<name>A0A6G9YR99_9NOCA</name>
<evidence type="ECO:0000313" key="3">
    <source>
        <dbReference type="Proteomes" id="UP000503540"/>
    </source>
</evidence>
<organism evidence="2 3">
    <name type="scientific">Nocardia arthritidis</name>
    <dbReference type="NCBI Taxonomy" id="228602"/>
    <lineage>
        <taxon>Bacteria</taxon>
        <taxon>Bacillati</taxon>
        <taxon>Actinomycetota</taxon>
        <taxon>Actinomycetes</taxon>
        <taxon>Mycobacteriales</taxon>
        <taxon>Nocardiaceae</taxon>
        <taxon>Nocardia</taxon>
    </lineage>
</organism>
<evidence type="ECO:0000313" key="2">
    <source>
        <dbReference type="EMBL" id="QIS15701.1"/>
    </source>
</evidence>
<accession>A0A6G9YR99</accession>
<protein>
    <submittedName>
        <fullName evidence="2">NAD(P)H-binding protein</fullName>
    </submittedName>
</protein>
<reference evidence="2 3" key="1">
    <citation type="journal article" date="2019" name="ACS Chem. Biol.">
        <title>Identification and Mobilization of a Cryptic Antibiotic Biosynthesis Gene Locus from a Human-Pathogenic Nocardia Isolate.</title>
        <authorList>
            <person name="Herisse M."/>
            <person name="Ishida K."/>
            <person name="Porter J.L."/>
            <person name="Howden B."/>
            <person name="Hertweck C."/>
            <person name="Stinear T.P."/>
            <person name="Pidot S.J."/>
        </authorList>
    </citation>
    <scope>NUCLEOTIDE SEQUENCE [LARGE SCALE GENOMIC DNA]</scope>
    <source>
        <strain evidence="2 3">AUSMDU00012717</strain>
    </source>
</reference>
<dbReference type="AlphaFoldDB" id="A0A6G9YR99"/>
<gene>
    <name evidence="2" type="ORF">F5544_39410</name>
</gene>
<feature type="domain" description="NAD(P)-binding" evidence="1">
    <location>
        <begin position="19"/>
        <end position="147"/>
    </location>
</feature>
<dbReference type="PANTHER" id="PTHR43162">
    <property type="match status" value="1"/>
</dbReference>
<keyword evidence="3" id="KW-1185">Reference proteome</keyword>
<dbReference type="KEGG" id="nah:F5544_39410"/>
<dbReference type="InterPro" id="IPR036291">
    <property type="entry name" value="NAD(P)-bd_dom_sf"/>
</dbReference>
<dbReference type="PANTHER" id="PTHR43162:SF1">
    <property type="entry name" value="PRESTALK A DIFFERENTIATION PROTEIN A"/>
    <property type="match status" value="1"/>
</dbReference>
<dbReference type="InterPro" id="IPR051604">
    <property type="entry name" value="Ergot_Alk_Oxidoreductase"/>
</dbReference>
<dbReference type="SUPFAM" id="SSF51735">
    <property type="entry name" value="NAD(P)-binding Rossmann-fold domains"/>
    <property type="match status" value="1"/>
</dbReference>
<sequence>MTLRERSTAMTEQTILVTGGTGTLGTRVVPLLRAAGRPVRVLSRGARTGDGIEYVVGDLQTGAGVDAAVKGVDTIVHLAGDAKTDEQTTRTLLAAAAKAGVRHLVFIGVTAAERVDLGYFKAKLGAERAIEESGIPYTILRAAQFHDLVFKVIQALAKSPIVPDPRGIRMQPVETAEVATRLVELALAEPAGRVPDLAGPQVLEFGAMVRDYLRATGKRRLLLPIPLPGKVGRAYRAGANLTFETEGKRTWADYLAEHAAR</sequence>
<evidence type="ECO:0000259" key="1">
    <source>
        <dbReference type="Pfam" id="PF13460"/>
    </source>
</evidence>
<proteinExistence type="predicted"/>
<dbReference type="InterPro" id="IPR016040">
    <property type="entry name" value="NAD(P)-bd_dom"/>
</dbReference>
<dbReference type="Pfam" id="PF13460">
    <property type="entry name" value="NAD_binding_10"/>
    <property type="match status" value="1"/>
</dbReference>
<dbReference type="EMBL" id="CP046172">
    <property type="protein sequence ID" value="QIS15701.1"/>
    <property type="molecule type" value="Genomic_DNA"/>
</dbReference>
<dbReference type="Gene3D" id="3.40.50.720">
    <property type="entry name" value="NAD(P)-binding Rossmann-like Domain"/>
    <property type="match status" value="1"/>
</dbReference>
<dbReference type="Proteomes" id="UP000503540">
    <property type="component" value="Chromosome"/>
</dbReference>